<sequence length="138" mass="15136">MDTKTLVTQINVNIAVKDIEPSLAFWQAVGFQITDSVPVDGPEGSGPLGFAIISNGQQQFMMQTVESIEGDMQSFKGKDLLSSPVLLFIVVANIDAIDEVLQDFDQAFPRRETFYGATEIGYYTPDGTQVTFAEFKEG</sequence>
<dbReference type="EMBL" id="CP123872">
    <property type="protein sequence ID" value="WND03834.1"/>
    <property type="molecule type" value="Genomic_DNA"/>
</dbReference>
<gene>
    <name evidence="2" type="ORF">QGN29_05530</name>
</gene>
<evidence type="ECO:0000259" key="1">
    <source>
        <dbReference type="Pfam" id="PF00903"/>
    </source>
</evidence>
<dbReference type="RefSeq" id="WP_310799699.1">
    <property type="nucleotide sequence ID" value="NZ_CP123872.1"/>
</dbReference>
<dbReference type="InterPro" id="IPR029068">
    <property type="entry name" value="Glyas_Bleomycin-R_OHBP_Dase"/>
</dbReference>
<protein>
    <recommendedName>
        <fullName evidence="1">Glyoxalase/fosfomycin resistance/dioxygenase domain-containing protein</fullName>
    </recommendedName>
</protein>
<dbReference type="SUPFAM" id="SSF54593">
    <property type="entry name" value="Glyoxalase/Bleomycin resistance protein/Dihydroxybiphenyl dioxygenase"/>
    <property type="match status" value="1"/>
</dbReference>
<organism evidence="2 3">
    <name type="scientific">Temperatibacter marinus</name>
    <dbReference type="NCBI Taxonomy" id="1456591"/>
    <lineage>
        <taxon>Bacteria</taxon>
        <taxon>Pseudomonadati</taxon>
        <taxon>Pseudomonadota</taxon>
        <taxon>Alphaproteobacteria</taxon>
        <taxon>Kordiimonadales</taxon>
        <taxon>Temperatibacteraceae</taxon>
        <taxon>Temperatibacter</taxon>
    </lineage>
</organism>
<keyword evidence="3" id="KW-1185">Reference proteome</keyword>
<evidence type="ECO:0000313" key="2">
    <source>
        <dbReference type="EMBL" id="WND03834.1"/>
    </source>
</evidence>
<reference evidence="2" key="1">
    <citation type="submission" date="2023-04" db="EMBL/GenBank/DDBJ databases">
        <title>Complete genome sequence of Temperatibacter marinus.</title>
        <authorList>
            <person name="Rong J.-C."/>
            <person name="Yi M.-L."/>
            <person name="Zhao Q."/>
        </authorList>
    </citation>
    <scope>NUCLEOTIDE SEQUENCE</scope>
    <source>
        <strain evidence="2">NBRC 110045</strain>
    </source>
</reference>
<dbReference type="InterPro" id="IPR004360">
    <property type="entry name" value="Glyas_Fos-R_dOase_dom"/>
</dbReference>
<name>A0AA52HAD0_9PROT</name>
<evidence type="ECO:0000313" key="3">
    <source>
        <dbReference type="Proteomes" id="UP001268683"/>
    </source>
</evidence>
<dbReference type="Pfam" id="PF00903">
    <property type="entry name" value="Glyoxalase"/>
    <property type="match status" value="1"/>
</dbReference>
<dbReference type="Proteomes" id="UP001268683">
    <property type="component" value="Chromosome"/>
</dbReference>
<dbReference type="AlphaFoldDB" id="A0AA52HAD0"/>
<dbReference type="KEGG" id="tmk:QGN29_05530"/>
<dbReference type="Gene3D" id="3.10.180.10">
    <property type="entry name" value="2,3-Dihydroxybiphenyl 1,2-Dioxygenase, domain 1"/>
    <property type="match status" value="1"/>
</dbReference>
<feature type="domain" description="Glyoxalase/fosfomycin resistance/dioxygenase" evidence="1">
    <location>
        <begin position="12"/>
        <end position="130"/>
    </location>
</feature>
<accession>A0AA52HAD0</accession>
<proteinExistence type="predicted"/>